<dbReference type="InterPro" id="IPR000700">
    <property type="entry name" value="PAS-assoc_C"/>
</dbReference>
<evidence type="ECO:0000259" key="1">
    <source>
        <dbReference type="PROSITE" id="PS50112"/>
    </source>
</evidence>
<feature type="domain" description="PAC" evidence="2">
    <location>
        <begin position="470"/>
        <end position="524"/>
    </location>
</feature>
<dbReference type="Pfam" id="PF00563">
    <property type="entry name" value="EAL"/>
    <property type="match status" value="1"/>
</dbReference>
<dbReference type="Pfam" id="PF08447">
    <property type="entry name" value="PAS_3"/>
    <property type="match status" value="1"/>
</dbReference>
<evidence type="ECO:0000259" key="4">
    <source>
        <dbReference type="PROSITE" id="PS50887"/>
    </source>
</evidence>
<dbReference type="InterPro" id="IPR013655">
    <property type="entry name" value="PAS_fold_3"/>
</dbReference>
<dbReference type="InterPro" id="IPR000160">
    <property type="entry name" value="GGDEF_dom"/>
</dbReference>
<dbReference type="PROSITE" id="PS50883">
    <property type="entry name" value="EAL"/>
    <property type="match status" value="1"/>
</dbReference>
<dbReference type="CDD" id="cd01949">
    <property type="entry name" value="GGDEF"/>
    <property type="match status" value="1"/>
</dbReference>
<dbReference type="Pfam" id="PF08495">
    <property type="entry name" value="FIST"/>
    <property type="match status" value="1"/>
</dbReference>
<dbReference type="KEGG" id="sulj:SJPD1_2184"/>
<accession>A0A290HFG3</accession>
<feature type="domain" description="EAL" evidence="3">
    <location>
        <begin position="683"/>
        <end position="923"/>
    </location>
</feature>
<dbReference type="Gene3D" id="3.30.70.270">
    <property type="match status" value="1"/>
</dbReference>
<dbReference type="SUPFAM" id="SSF55785">
    <property type="entry name" value="PYP-like sensor domain (PAS domain)"/>
    <property type="match status" value="1"/>
</dbReference>
<dbReference type="Gene3D" id="3.30.450.20">
    <property type="entry name" value="PAS domain"/>
    <property type="match status" value="1"/>
</dbReference>
<dbReference type="InterPro" id="IPR001633">
    <property type="entry name" value="EAL_dom"/>
</dbReference>
<feature type="domain" description="PAS" evidence="1">
    <location>
        <begin position="400"/>
        <end position="469"/>
    </location>
</feature>
<proteinExistence type="predicted"/>
<dbReference type="EC" id="3.1.4.52" evidence="5"/>
<organism evidence="5 6">
    <name type="scientific">Sulfurospirillum diekertiae</name>
    <dbReference type="NCBI Taxonomy" id="1854492"/>
    <lineage>
        <taxon>Bacteria</taxon>
        <taxon>Pseudomonadati</taxon>
        <taxon>Campylobacterota</taxon>
        <taxon>Epsilonproteobacteria</taxon>
        <taxon>Campylobacterales</taxon>
        <taxon>Sulfurospirillaceae</taxon>
        <taxon>Sulfurospirillum</taxon>
    </lineage>
</organism>
<dbReference type="PROSITE" id="PS50113">
    <property type="entry name" value="PAC"/>
    <property type="match status" value="1"/>
</dbReference>
<dbReference type="Proteomes" id="UP000217349">
    <property type="component" value="Chromosome"/>
</dbReference>
<dbReference type="PANTHER" id="PTHR33121">
    <property type="entry name" value="CYCLIC DI-GMP PHOSPHODIESTERASE PDEF"/>
    <property type="match status" value="1"/>
</dbReference>
<dbReference type="GO" id="GO:0071111">
    <property type="term" value="F:cyclic-guanylate-specific phosphodiesterase activity"/>
    <property type="evidence" value="ECO:0007669"/>
    <property type="project" value="UniProtKB-EC"/>
</dbReference>
<protein>
    <submittedName>
        <fullName evidence="5">Diguanylate cyclase</fullName>
        <ecNumber evidence="5">3.1.4.52</ecNumber>
    </submittedName>
</protein>
<dbReference type="AlphaFoldDB" id="A0A290HFG3"/>
<evidence type="ECO:0000259" key="3">
    <source>
        <dbReference type="PROSITE" id="PS50883"/>
    </source>
</evidence>
<dbReference type="InterPro" id="IPR029787">
    <property type="entry name" value="Nucleotide_cyclase"/>
</dbReference>
<dbReference type="InterPro" id="IPR000014">
    <property type="entry name" value="PAS"/>
</dbReference>
<dbReference type="Pfam" id="PF00990">
    <property type="entry name" value="GGDEF"/>
    <property type="match status" value="1"/>
</dbReference>
<keyword evidence="5" id="KW-0378">Hydrolase</keyword>
<dbReference type="EMBL" id="CP023275">
    <property type="protein sequence ID" value="ATB70282.1"/>
    <property type="molecule type" value="Genomic_DNA"/>
</dbReference>
<reference evidence="6" key="1">
    <citation type="submission" date="2017-09" db="EMBL/GenBank/DDBJ databases">
        <title>The complete genome of Sulfurospirillum sp. JPD-1.</title>
        <authorList>
            <person name="Goris T."/>
        </authorList>
    </citation>
    <scope>NUCLEOTIDE SEQUENCE [LARGE SCALE GENOMIC DNA]</scope>
    <source>
        <strain evidence="6">JPD-1</strain>
    </source>
</reference>
<dbReference type="RefSeq" id="WP_096047184.1">
    <property type="nucleotide sequence ID" value="NZ_CP023275.1"/>
</dbReference>
<dbReference type="OrthoDB" id="9790732at2"/>
<dbReference type="NCBIfam" id="TIGR00229">
    <property type="entry name" value="sensory_box"/>
    <property type="match status" value="1"/>
</dbReference>
<dbReference type="PROSITE" id="PS50887">
    <property type="entry name" value="GGDEF"/>
    <property type="match status" value="1"/>
</dbReference>
<dbReference type="InterPro" id="IPR050706">
    <property type="entry name" value="Cyclic-di-GMP_PDE-like"/>
</dbReference>
<sequence>MKVSNFTFEDFSSLKNRIESGAFENEPSLLVQFFDGRNDEQLFSDLASTLSTLLPQATILGVTTAGEILDGKMLENTVTLSFCAFTHTKLIPLYTRRCNFNGGISVVQHLSHNVTAAIFFSEGLQGEPEEFLSGVNFIRKDLTIAGGAAADYGRFARTLIALNGTVYTHGVVGVAFDNLSLKILNHWKLNWNPIGKPMVITKVVNNTIFELDQTPIFEVIRHYFGDDVVAHLPSSIVKFPLIKTEKGVYIARAPVAVTENALVFAGNFKAGDRVRFGIANVDEIVENNDARLLLKPEVVWIYSCMGRKAFAGEILESEFQTYNILGTTCGFFSYGEFFKTPRSSQMMNLTTTVLALSEQEELETLPQPSRKQLDEKHENIAVMSRLTNAVVDELEHTIKTLDAYKLALDANSIVSRTNTKGIITYVNDLFVKISGYSREELLGKSHNIIRHPDVPDSTFKEMWTTIKNGQVWKGLIINKAKSGEPYYVDTTIIPLFDENKQIVEYISTRNDLTKIIKQQKQIREQTTDALTNLPNRVKFFEDIAVSKNPIIALINIDNFGEINRFYGFESGNTLLREFSALFLEMLNFTPYSLYKLEADNFVIFGDGEDNEIFCTTMEKFINQIHTHQFLADMQGITTRISVGIALEKEQILSHAEEALKQARMRNLNWMLSSEKEEAIHLQNFQMLHTLKSAIEQGRIVPYYQALVHLKSNKITKYESLIRLIDENGKVYSPYFFLEVAKKSKYYLALTRIMIEKTLLDFAHREENVAINLSVEDIEDAETVLFIENAIKNFVDPSRITFELTETEAIKDYITIISFIASVKALGVKIAIDDFGSGYSNFAYLAQFNANILKIDGTIIQKITTDSNAYQIAAAINDFAKRLGLQTVAEFVFDEATNDVVKDLNIDFAQGYFHAEPLPIEKLP</sequence>
<dbReference type="InterPro" id="IPR035965">
    <property type="entry name" value="PAS-like_dom_sf"/>
</dbReference>
<dbReference type="SMART" id="SM00052">
    <property type="entry name" value="EAL"/>
    <property type="match status" value="1"/>
</dbReference>
<dbReference type="InterPro" id="IPR019494">
    <property type="entry name" value="FIST_C"/>
</dbReference>
<dbReference type="PROSITE" id="PS50112">
    <property type="entry name" value="PAS"/>
    <property type="match status" value="1"/>
</dbReference>
<dbReference type="Pfam" id="PF10442">
    <property type="entry name" value="FIST_C"/>
    <property type="match status" value="1"/>
</dbReference>
<dbReference type="SMART" id="SM01204">
    <property type="entry name" value="FIST_C"/>
    <property type="match status" value="1"/>
</dbReference>
<evidence type="ECO:0000313" key="5">
    <source>
        <dbReference type="EMBL" id="ATB70282.1"/>
    </source>
</evidence>
<dbReference type="PANTHER" id="PTHR33121:SF71">
    <property type="entry name" value="OXYGEN SENSOR PROTEIN DOSP"/>
    <property type="match status" value="1"/>
</dbReference>
<dbReference type="Gene3D" id="3.20.20.450">
    <property type="entry name" value="EAL domain"/>
    <property type="match status" value="1"/>
</dbReference>
<dbReference type="CDD" id="cd00130">
    <property type="entry name" value="PAS"/>
    <property type="match status" value="1"/>
</dbReference>
<dbReference type="InterPro" id="IPR043128">
    <property type="entry name" value="Rev_trsase/Diguanyl_cyclase"/>
</dbReference>
<dbReference type="SMART" id="SM00267">
    <property type="entry name" value="GGDEF"/>
    <property type="match status" value="1"/>
</dbReference>
<dbReference type="SUPFAM" id="SSF141868">
    <property type="entry name" value="EAL domain-like"/>
    <property type="match status" value="1"/>
</dbReference>
<evidence type="ECO:0000313" key="6">
    <source>
        <dbReference type="Proteomes" id="UP000217349"/>
    </source>
</evidence>
<dbReference type="SMART" id="SM00897">
    <property type="entry name" value="FIST"/>
    <property type="match status" value="1"/>
</dbReference>
<name>A0A290HFG3_9BACT</name>
<gene>
    <name evidence="5" type="ORF">SJPD1_2184</name>
</gene>
<dbReference type="CDD" id="cd01948">
    <property type="entry name" value="EAL"/>
    <property type="match status" value="1"/>
</dbReference>
<dbReference type="SUPFAM" id="SSF55073">
    <property type="entry name" value="Nucleotide cyclase"/>
    <property type="match status" value="1"/>
</dbReference>
<dbReference type="InterPro" id="IPR035919">
    <property type="entry name" value="EAL_sf"/>
</dbReference>
<feature type="domain" description="GGDEF" evidence="4">
    <location>
        <begin position="547"/>
        <end position="675"/>
    </location>
</feature>
<dbReference type="InterPro" id="IPR013702">
    <property type="entry name" value="FIST_domain_N"/>
</dbReference>
<evidence type="ECO:0000259" key="2">
    <source>
        <dbReference type="PROSITE" id="PS50113"/>
    </source>
</evidence>